<feature type="region of interest" description="Disordered" evidence="1">
    <location>
        <begin position="16"/>
        <end position="68"/>
    </location>
</feature>
<evidence type="ECO:0000313" key="3">
    <source>
        <dbReference type="WBParaSite" id="L893_g2128.t1"/>
    </source>
</evidence>
<dbReference type="WBParaSite" id="L893_g2128.t1">
    <property type="protein sequence ID" value="L893_g2128.t1"/>
    <property type="gene ID" value="L893_g2128"/>
</dbReference>
<name>A0A1I7YZK0_9BILA</name>
<dbReference type="Proteomes" id="UP000095287">
    <property type="component" value="Unplaced"/>
</dbReference>
<evidence type="ECO:0000313" key="2">
    <source>
        <dbReference type="Proteomes" id="UP000095287"/>
    </source>
</evidence>
<accession>A0A1I7YZK0</accession>
<feature type="compositionally biased region" description="Polar residues" evidence="1">
    <location>
        <begin position="42"/>
        <end position="54"/>
    </location>
</feature>
<protein>
    <submittedName>
        <fullName evidence="3">Ovule protein</fullName>
    </submittedName>
</protein>
<proteinExistence type="predicted"/>
<keyword evidence="2" id="KW-1185">Reference proteome</keyword>
<organism evidence="2 3">
    <name type="scientific">Steinernema glaseri</name>
    <dbReference type="NCBI Taxonomy" id="37863"/>
    <lineage>
        <taxon>Eukaryota</taxon>
        <taxon>Metazoa</taxon>
        <taxon>Ecdysozoa</taxon>
        <taxon>Nematoda</taxon>
        <taxon>Chromadorea</taxon>
        <taxon>Rhabditida</taxon>
        <taxon>Tylenchina</taxon>
        <taxon>Panagrolaimomorpha</taxon>
        <taxon>Strongyloidoidea</taxon>
        <taxon>Steinernematidae</taxon>
        <taxon>Steinernema</taxon>
    </lineage>
</organism>
<feature type="compositionally biased region" description="Basic and acidic residues" evidence="1">
    <location>
        <begin position="17"/>
        <end position="41"/>
    </location>
</feature>
<dbReference type="AlphaFoldDB" id="A0A1I7YZK0"/>
<reference evidence="3" key="1">
    <citation type="submission" date="2016-11" db="UniProtKB">
        <authorList>
            <consortium name="WormBaseParasite"/>
        </authorList>
    </citation>
    <scope>IDENTIFICATION</scope>
</reference>
<evidence type="ECO:0000256" key="1">
    <source>
        <dbReference type="SAM" id="MobiDB-lite"/>
    </source>
</evidence>
<sequence length="68" mass="7623">MFLWHFMSEEPALAIHSRKEDHLNQQVRRSDQRSESKKTTEIDISTTNSKSCATSPLGIVPSGAHVAE</sequence>